<evidence type="ECO:0000259" key="1">
    <source>
        <dbReference type="Pfam" id="PF03795"/>
    </source>
</evidence>
<dbReference type="PANTHER" id="PTHR33606">
    <property type="entry name" value="PROTEIN YCII"/>
    <property type="match status" value="1"/>
</dbReference>
<proteinExistence type="predicted"/>
<reference evidence="2" key="1">
    <citation type="submission" date="2023-01" db="EMBL/GenBank/DDBJ databases">
        <title>Exophiala dermititidis isolated from Cystic Fibrosis Patient.</title>
        <authorList>
            <person name="Kurbessoian T."/>
            <person name="Crocker A."/>
            <person name="Murante D."/>
            <person name="Hogan D.A."/>
            <person name="Stajich J.E."/>
        </authorList>
    </citation>
    <scope>NUCLEOTIDE SEQUENCE</scope>
    <source>
        <strain evidence="2">Ex8</strain>
    </source>
</reference>
<dbReference type="PANTHER" id="PTHR33606:SF3">
    <property type="entry name" value="PROTEIN YCII"/>
    <property type="match status" value="1"/>
</dbReference>
<sequence length="151" mass="16361">MSLALRSCTARASRLQGSIRPILCQSSSPSPIAHLIRMSSSSSSPPTAEWLVHVPDLPGALEKRLAVRPEHLSQLKPKIDAGVAVFGGATMSKQPGPGETPQMTGSVMLIKAENEEKVHEFLENDPYTKNGVWDVKNAKIYPFKCAIRTAL</sequence>
<dbReference type="InterPro" id="IPR051807">
    <property type="entry name" value="Sec-metab_biosynth-assoc"/>
</dbReference>
<dbReference type="Pfam" id="PF03795">
    <property type="entry name" value="YCII"/>
    <property type="match status" value="1"/>
</dbReference>
<dbReference type="EMBL" id="JAJGCB010000010">
    <property type="protein sequence ID" value="KAJ8990569.1"/>
    <property type="molecule type" value="Genomic_DNA"/>
</dbReference>
<gene>
    <name evidence="2" type="ORF">HRR80_005347</name>
</gene>
<dbReference type="Gene3D" id="3.30.70.1060">
    <property type="entry name" value="Dimeric alpha+beta barrel"/>
    <property type="match status" value="1"/>
</dbReference>
<accession>A0AAN6IT91</accession>
<dbReference type="Proteomes" id="UP001161757">
    <property type="component" value="Unassembled WGS sequence"/>
</dbReference>
<organism evidence="2 3">
    <name type="scientific">Exophiala dermatitidis</name>
    <name type="common">Black yeast-like fungus</name>
    <name type="synonym">Wangiella dermatitidis</name>
    <dbReference type="NCBI Taxonomy" id="5970"/>
    <lineage>
        <taxon>Eukaryota</taxon>
        <taxon>Fungi</taxon>
        <taxon>Dikarya</taxon>
        <taxon>Ascomycota</taxon>
        <taxon>Pezizomycotina</taxon>
        <taxon>Eurotiomycetes</taxon>
        <taxon>Chaetothyriomycetidae</taxon>
        <taxon>Chaetothyriales</taxon>
        <taxon>Herpotrichiellaceae</taxon>
        <taxon>Exophiala</taxon>
    </lineage>
</organism>
<dbReference type="AlphaFoldDB" id="A0AAN6IT91"/>
<evidence type="ECO:0000313" key="3">
    <source>
        <dbReference type="Proteomes" id="UP001161757"/>
    </source>
</evidence>
<evidence type="ECO:0000313" key="2">
    <source>
        <dbReference type="EMBL" id="KAJ8990569.1"/>
    </source>
</evidence>
<dbReference type="SUPFAM" id="SSF54909">
    <property type="entry name" value="Dimeric alpha+beta barrel"/>
    <property type="match status" value="1"/>
</dbReference>
<dbReference type="InterPro" id="IPR005545">
    <property type="entry name" value="YCII"/>
</dbReference>
<dbReference type="InterPro" id="IPR011008">
    <property type="entry name" value="Dimeric_a/b-barrel"/>
</dbReference>
<protein>
    <recommendedName>
        <fullName evidence="1">YCII-related domain-containing protein</fullName>
    </recommendedName>
</protein>
<name>A0AAN6IT91_EXODE</name>
<feature type="domain" description="YCII-related" evidence="1">
    <location>
        <begin position="49"/>
        <end position="135"/>
    </location>
</feature>
<comment type="caution">
    <text evidence="2">The sequence shown here is derived from an EMBL/GenBank/DDBJ whole genome shotgun (WGS) entry which is preliminary data.</text>
</comment>